<sequence length="342" mass="37722">MSTTPDPNNSFASVTASPSLVTASETPAIPPNNARKNPSQPPPAPPPPSYRSIAPVQHANPIQQTHNNLQTQSIPNRRPNSPHHHQDPSTVLYPFAPPPSGRGGFSVRPVRMSSPLVAAAAAPPTVTAAGNQSGYTLRPGLAYNHRLAESMMQFMRARNPPQIHHHHHHHQLSHPGSGPMRGVPHFLQPRVAPPPTSVLDSGRNKNARRRDALVLVRGRKVRITDDASLYSLSRSWLRNGAHEGMQSQRSDTMKPLPKPLPLDVMEAAVPNETAEKTTDDEDKEDEESVKELTEKDLLQGHIERAKKVRARLREERSRKIARYKGRLALLLPQSGEQCTKND</sequence>
<feature type="compositionally biased region" description="Acidic residues" evidence="2">
    <location>
        <begin position="278"/>
        <end position="288"/>
    </location>
</feature>
<dbReference type="Proteomes" id="UP000504610">
    <property type="component" value="Unplaced"/>
</dbReference>
<keyword evidence="1" id="KW-0175">Coiled coil</keyword>
<evidence type="ECO:0000313" key="3">
    <source>
        <dbReference type="Proteomes" id="UP000504610"/>
    </source>
</evidence>
<feature type="compositionally biased region" description="Polar residues" evidence="2">
    <location>
        <begin position="1"/>
        <end position="25"/>
    </location>
</feature>
<proteinExistence type="predicted"/>
<evidence type="ECO:0000313" key="4">
    <source>
        <dbReference type="RefSeq" id="XP_018455110.1"/>
    </source>
</evidence>
<dbReference type="KEGG" id="rsz:108826193"/>
<dbReference type="AlphaFoldDB" id="A0A6J0L4K3"/>
<dbReference type="InterPro" id="IPR028226">
    <property type="entry name" value="LIN37"/>
</dbReference>
<feature type="coiled-coil region" evidence="1">
    <location>
        <begin position="295"/>
        <end position="322"/>
    </location>
</feature>
<dbReference type="GO" id="GO:0017053">
    <property type="term" value="C:transcription repressor complex"/>
    <property type="evidence" value="ECO:0007669"/>
    <property type="project" value="InterPro"/>
</dbReference>
<name>A0A6J0L4K3_RAPSA</name>
<feature type="region of interest" description="Disordered" evidence="2">
    <location>
        <begin position="162"/>
        <end position="187"/>
    </location>
</feature>
<dbReference type="GeneID" id="108826193"/>
<evidence type="ECO:0000256" key="1">
    <source>
        <dbReference type="SAM" id="Coils"/>
    </source>
</evidence>
<dbReference type="RefSeq" id="XP_018455110.1">
    <property type="nucleotide sequence ID" value="XM_018599608.2"/>
</dbReference>
<dbReference type="PANTHER" id="PTHR37173:SF3">
    <property type="entry name" value="HYDROXYPROLINE-RICH GLYCOPROTEIN FAMILY PROTEIN"/>
    <property type="match status" value="1"/>
</dbReference>
<keyword evidence="3" id="KW-1185">Reference proteome</keyword>
<feature type="region of interest" description="Disordered" evidence="2">
    <location>
        <begin position="71"/>
        <end position="97"/>
    </location>
</feature>
<feature type="region of interest" description="Disordered" evidence="2">
    <location>
        <begin position="271"/>
        <end position="292"/>
    </location>
</feature>
<protein>
    <submittedName>
        <fullName evidence="4">Uncharacterized protein LOC108826193</fullName>
    </submittedName>
</protein>
<feature type="compositionally biased region" description="Pro residues" evidence="2">
    <location>
        <begin position="39"/>
        <end position="49"/>
    </location>
</feature>
<reference evidence="4" key="1">
    <citation type="submission" date="2025-08" db="UniProtKB">
        <authorList>
            <consortium name="RefSeq"/>
        </authorList>
    </citation>
    <scope>IDENTIFICATION</scope>
    <source>
        <tissue evidence="4">Leaf</tissue>
    </source>
</reference>
<feature type="region of interest" description="Disordered" evidence="2">
    <location>
        <begin position="1"/>
        <end position="54"/>
    </location>
</feature>
<dbReference type="PANTHER" id="PTHR37173">
    <property type="entry name" value="HYDROXYPROLINE-RICH GLYCOPROTEIN FAMILY PROTEIN"/>
    <property type="match status" value="1"/>
</dbReference>
<accession>A0A6J0L4K3</accession>
<dbReference type="Pfam" id="PF15306">
    <property type="entry name" value="LIN37"/>
    <property type="match status" value="1"/>
</dbReference>
<organism evidence="3 4">
    <name type="scientific">Raphanus sativus</name>
    <name type="common">Radish</name>
    <name type="synonym">Raphanus raphanistrum var. sativus</name>
    <dbReference type="NCBI Taxonomy" id="3726"/>
    <lineage>
        <taxon>Eukaryota</taxon>
        <taxon>Viridiplantae</taxon>
        <taxon>Streptophyta</taxon>
        <taxon>Embryophyta</taxon>
        <taxon>Tracheophyta</taxon>
        <taxon>Spermatophyta</taxon>
        <taxon>Magnoliopsida</taxon>
        <taxon>eudicotyledons</taxon>
        <taxon>Gunneridae</taxon>
        <taxon>Pentapetalae</taxon>
        <taxon>rosids</taxon>
        <taxon>malvids</taxon>
        <taxon>Brassicales</taxon>
        <taxon>Brassicaceae</taxon>
        <taxon>Brassiceae</taxon>
        <taxon>Raphanus</taxon>
    </lineage>
</organism>
<evidence type="ECO:0000256" key="2">
    <source>
        <dbReference type="SAM" id="MobiDB-lite"/>
    </source>
</evidence>
<feature type="compositionally biased region" description="Basic residues" evidence="2">
    <location>
        <begin position="163"/>
        <end position="172"/>
    </location>
</feature>
<gene>
    <name evidence="4" type="primary">LOC108826193</name>
</gene>
<dbReference type="OrthoDB" id="1735564at2759"/>